<proteinExistence type="predicted"/>
<name>A0A0C3BIF4_HEBCY</name>
<sequence length="104" mass="11807">MFALDSRCRHANGVVSPRRTGRRYLGGAGGWILDPRTSNGTAPSEYLSETESESEPRNYDWKSSLVNPPGLETQDLSSELAALFEDWPYDRRKPATQRECYQPR</sequence>
<gene>
    <name evidence="2" type="ORF">M413DRAFT_31554</name>
</gene>
<feature type="region of interest" description="Disordered" evidence="1">
    <location>
        <begin position="26"/>
        <end position="72"/>
    </location>
</feature>
<protein>
    <submittedName>
        <fullName evidence="2">Uncharacterized protein</fullName>
    </submittedName>
</protein>
<dbReference type="AlphaFoldDB" id="A0A0C3BIF4"/>
<reference evidence="2 3" key="1">
    <citation type="submission" date="2014-04" db="EMBL/GenBank/DDBJ databases">
        <authorList>
            <consortium name="DOE Joint Genome Institute"/>
            <person name="Kuo A."/>
            <person name="Gay G."/>
            <person name="Dore J."/>
            <person name="Kohler A."/>
            <person name="Nagy L.G."/>
            <person name="Floudas D."/>
            <person name="Copeland A."/>
            <person name="Barry K.W."/>
            <person name="Cichocki N."/>
            <person name="Veneault-Fourrey C."/>
            <person name="LaButti K."/>
            <person name="Lindquist E.A."/>
            <person name="Lipzen A."/>
            <person name="Lundell T."/>
            <person name="Morin E."/>
            <person name="Murat C."/>
            <person name="Sun H."/>
            <person name="Tunlid A."/>
            <person name="Henrissat B."/>
            <person name="Grigoriev I.V."/>
            <person name="Hibbett D.S."/>
            <person name="Martin F."/>
            <person name="Nordberg H.P."/>
            <person name="Cantor M.N."/>
            <person name="Hua S.X."/>
        </authorList>
    </citation>
    <scope>NUCLEOTIDE SEQUENCE [LARGE SCALE GENOMIC DNA]</scope>
    <source>
        <strain evidence="3">h7</strain>
    </source>
</reference>
<accession>A0A0C3BIF4</accession>
<organism evidence="2 3">
    <name type="scientific">Hebeloma cylindrosporum</name>
    <dbReference type="NCBI Taxonomy" id="76867"/>
    <lineage>
        <taxon>Eukaryota</taxon>
        <taxon>Fungi</taxon>
        <taxon>Dikarya</taxon>
        <taxon>Basidiomycota</taxon>
        <taxon>Agaricomycotina</taxon>
        <taxon>Agaricomycetes</taxon>
        <taxon>Agaricomycetidae</taxon>
        <taxon>Agaricales</taxon>
        <taxon>Agaricineae</taxon>
        <taxon>Hymenogastraceae</taxon>
        <taxon>Hebeloma</taxon>
    </lineage>
</organism>
<dbReference type="Proteomes" id="UP000053424">
    <property type="component" value="Unassembled WGS sequence"/>
</dbReference>
<keyword evidence="3" id="KW-1185">Reference proteome</keyword>
<dbReference type="HOGENOM" id="CLU_2250476_0_0_1"/>
<evidence type="ECO:0000256" key="1">
    <source>
        <dbReference type="SAM" id="MobiDB-lite"/>
    </source>
</evidence>
<evidence type="ECO:0000313" key="2">
    <source>
        <dbReference type="EMBL" id="KIM36500.1"/>
    </source>
</evidence>
<dbReference type="EMBL" id="KN831804">
    <property type="protein sequence ID" value="KIM36500.1"/>
    <property type="molecule type" value="Genomic_DNA"/>
</dbReference>
<evidence type="ECO:0000313" key="3">
    <source>
        <dbReference type="Proteomes" id="UP000053424"/>
    </source>
</evidence>
<reference evidence="3" key="2">
    <citation type="submission" date="2015-01" db="EMBL/GenBank/DDBJ databases">
        <title>Evolutionary Origins and Diversification of the Mycorrhizal Mutualists.</title>
        <authorList>
            <consortium name="DOE Joint Genome Institute"/>
            <consortium name="Mycorrhizal Genomics Consortium"/>
            <person name="Kohler A."/>
            <person name="Kuo A."/>
            <person name="Nagy L.G."/>
            <person name="Floudas D."/>
            <person name="Copeland A."/>
            <person name="Barry K.W."/>
            <person name="Cichocki N."/>
            <person name="Veneault-Fourrey C."/>
            <person name="LaButti K."/>
            <person name="Lindquist E.A."/>
            <person name="Lipzen A."/>
            <person name="Lundell T."/>
            <person name="Morin E."/>
            <person name="Murat C."/>
            <person name="Riley R."/>
            <person name="Ohm R."/>
            <person name="Sun H."/>
            <person name="Tunlid A."/>
            <person name="Henrissat B."/>
            <person name="Grigoriev I.V."/>
            <person name="Hibbett D.S."/>
            <person name="Martin F."/>
        </authorList>
    </citation>
    <scope>NUCLEOTIDE SEQUENCE [LARGE SCALE GENOMIC DNA]</scope>
    <source>
        <strain evidence="3">h7</strain>
    </source>
</reference>